<gene>
    <name evidence="1" type="ORF">EGM181_12740</name>
</gene>
<dbReference type="Proteomes" id="UP000516696">
    <property type="component" value="Chromosome"/>
</dbReference>
<organism evidence="1 2">
    <name type="scientific">Enterococcus gallinarum</name>
    <dbReference type="NCBI Taxonomy" id="1353"/>
    <lineage>
        <taxon>Bacteria</taxon>
        <taxon>Bacillati</taxon>
        <taxon>Bacillota</taxon>
        <taxon>Bacilli</taxon>
        <taxon>Lactobacillales</taxon>
        <taxon>Enterococcaceae</taxon>
        <taxon>Enterococcus</taxon>
    </lineage>
</organism>
<evidence type="ECO:0000313" key="2">
    <source>
        <dbReference type="Proteomes" id="UP000516696"/>
    </source>
</evidence>
<protein>
    <submittedName>
        <fullName evidence="1">Uncharacterized protein</fullName>
    </submittedName>
</protein>
<dbReference type="AlphaFoldDB" id="A0AAE7MR11"/>
<reference evidence="1 2" key="1">
    <citation type="submission" date="2020-03" db="EMBL/GenBank/DDBJ databases">
        <title>Characterization of ganglioside-mimicking enterococci.</title>
        <authorList>
            <person name="Patry R.T."/>
            <person name="Nothaft H."/>
            <person name="Bridger R."/>
            <person name="Shajahan A."/>
            <person name="Huynh S."/>
            <person name="Sanchez S."/>
            <person name="Azadi P."/>
            <person name="Cooper K."/>
            <person name="Miller W.G."/>
            <person name="Parker C.T."/>
            <person name="Wells L."/>
            <person name="Szymanski C.M."/>
        </authorList>
    </citation>
    <scope>NUCLEOTIDE SEQUENCE [LARGE SCALE GENOMIC DNA]</scope>
    <source>
        <strain evidence="1 2">EGM181</strain>
    </source>
</reference>
<sequence>MRKPMSLNQFKELLVHINKFHKFGKGKSIKYVTPHIDMRFGDIYAIEFRGFNDKIFSITNENRDKDLYKWIMEWLDA</sequence>
<evidence type="ECO:0000313" key="1">
    <source>
        <dbReference type="EMBL" id="QOG28062.1"/>
    </source>
</evidence>
<accession>A0AAE7MR11</accession>
<proteinExistence type="predicted"/>
<dbReference type="EMBL" id="CP050485">
    <property type="protein sequence ID" value="QOG28062.1"/>
    <property type="molecule type" value="Genomic_DNA"/>
</dbReference>
<dbReference type="RefSeq" id="WP_113849445.1">
    <property type="nucleotide sequence ID" value="NZ_CP050485.1"/>
</dbReference>
<name>A0AAE7MR11_ENTGA</name>